<dbReference type="Proteomes" id="UP001327027">
    <property type="component" value="Unassembled WGS sequence"/>
</dbReference>
<comment type="caution">
    <text evidence="1">The sequence shown here is derived from an EMBL/GenBank/DDBJ whole genome shotgun (WGS) entry which is preliminary data.</text>
</comment>
<proteinExistence type="predicted"/>
<accession>A0ABU5ZUS9</accession>
<sequence length="131" mass="15393">MNTNETSSSHNIKHSGFATTIQHLPLDLIFKKMIIRIFKAIIPEELHEEFELKFKGISVPIVKNYKGLISLEIAKPTKWNPNEFIMISCWNKEDDLINFAEKKWNEVHIPKGMEKYIYSCSVDHYQQIDLK</sequence>
<dbReference type="SUPFAM" id="SSF54909">
    <property type="entry name" value="Dimeric alpha+beta barrel"/>
    <property type="match status" value="1"/>
</dbReference>
<protein>
    <recommendedName>
        <fullName evidence="3">ABM domain-containing protein</fullName>
    </recommendedName>
</protein>
<dbReference type="EMBL" id="JAYKLX010000004">
    <property type="protein sequence ID" value="MEB3345754.1"/>
    <property type="molecule type" value="Genomic_DNA"/>
</dbReference>
<evidence type="ECO:0000313" key="2">
    <source>
        <dbReference type="Proteomes" id="UP001327027"/>
    </source>
</evidence>
<keyword evidence="2" id="KW-1185">Reference proteome</keyword>
<dbReference type="Gene3D" id="3.30.70.100">
    <property type="match status" value="1"/>
</dbReference>
<name>A0ABU5ZUS9_9FLAO</name>
<evidence type="ECO:0000313" key="1">
    <source>
        <dbReference type="EMBL" id="MEB3345754.1"/>
    </source>
</evidence>
<evidence type="ECO:0008006" key="3">
    <source>
        <dbReference type="Google" id="ProtNLM"/>
    </source>
</evidence>
<reference evidence="1 2" key="1">
    <citation type="journal article" date="2013" name="Int. J. Syst. Evol. Microbiol.">
        <title>Aquimarina gracilis sp. nov., isolated from the gut microflora of a mussel, Mytilus coruscus, and emended description of Aquimarina spongiae.</title>
        <authorList>
            <person name="Park S.C."/>
            <person name="Choe H.N."/>
            <person name="Baik K.S."/>
            <person name="Seong C.N."/>
        </authorList>
    </citation>
    <scope>NUCLEOTIDE SEQUENCE [LARGE SCALE GENOMIC DNA]</scope>
    <source>
        <strain evidence="1 2">PSC32</strain>
    </source>
</reference>
<gene>
    <name evidence="1" type="ORF">U6A24_09795</name>
</gene>
<dbReference type="RefSeq" id="WP_324179785.1">
    <property type="nucleotide sequence ID" value="NZ_BAABAW010000007.1"/>
</dbReference>
<dbReference type="InterPro" id="IPR011008">
    <property type="entry name" value="Dimeric_a/b-barrel"/>
</dbReference>
<organism evidence="1 2">
    <name type="scientific">Aquimarina gracilis</name>
    <dbReference type="NCBI Taxonomy" id="874422"/>
    <lineage>
        <taxon>Bacteria</taxon>
        <taxon>Pseudomonadati</taxon>
        <taxon>Bacteroidota</taxon>
        <taxon>Flavobacteriia</taxon>
        <taxon>Flavobacteriales</taxon>
        <taxon>Flavobacteriaceae</taxon>
        <taxon>Aquimarina</taxon>
    </lineage>
</organism>